<keyword evidence="2" id="KW-0472">Membrane</keyword>
<dbReference type="SMART" id="SM00460">
    <property type="entry name" value="TGc"/>
    <property type="match status" value="1"/>
</dbReference>
<dbReference type="PANTHER" id="PTHR42736">
    <property type="entry name" value="PROTEIN-GLUTAMINE GAMMA-GLUTAMYLTRANSFERASE"/>
    <property type="match status" value="1"/>
</dbReference>
<keyword evidence="2" id="KW-0812">Transmembrane</keyword>
<dbReference type="InterPro" id="IPR002931">
    <property type="entry name" value="Transglutaminase-like"/>
</dbReference>
<dbReference type="PANTHER" id="PTHR42736:SF1">
    <property type="entry name" value="PROTEIN-GLUTAMINE GAMMA-GLUTAMYLTRANSFERASE"/>
    <property type="match status" value="1"/>
</dbReference>
<evidence type="ECO:0000313" key="4">
    <source>
        <dbReference type="EMBL" id="MCZ8534320.1"/>
    </source>
</evidence>
<feature type="transmembrane region" description="Helical" evidence="2">
    <location>
        <begin position="66"/>
        <end position="85"/>
    </location>
</feature>
<dbReference type="InterPro" id="IPR038765">
    <property type="entry name" value="Papain-like_cys_pep_sf"/>
</dbReference>
<feature type="transmembrane region" description="Helical" evidence="2">
    <location>
        <begin position="12"/>
        <end position="30"/>
    </location>
</feature>
<sequence length="734" mass="83504">MSKKTQQTIISVIVYSFVLILMMEWLKPVIELTDTGHLNLFGWYLVISFVFYLLKLKWVYAFPIKLVYICWVIVNIYTDLSFLSVESFKLILEMFIENSTSLISQDWVQVTDPFRTFLFFILLWMTTYLLNYWIRVRKNLMLFFLFTVLFITILDTFSPYSGEKSIVIVLTSGFIILGLLYAQKMIHEQEGKLHSAFLIAGIGSLIGIVVISSSLAYALPKAGPSWPDPVPFLLSASPNASNGEDGKGMGGATQKVGYGENDERLGGAFASDDTPVFYATAPTKQYWKIETKDTYTSKGWINSASETPILRGYELGEPIESDIAPGTEDESLKASIYMSQAYSFIMQPYGIEQVDSMEPIYLSMNERNQKLYTFNGGNETPVGTYDVTYNEPLYSLKALRETVPTDLEGLPNEFDRYLQLPETLPTRVKDLATSITSNSDSLYDQAKAIERYFSLNGFSYNQDMAAVPEGDTDYVDQFLFDTKIGYCDNFSTSMVVLLRSKGIPARWVKGFASGEVVERENGLPVYEVTNNNAHSWVEAYFPGIGWMTFEPTIGFTNSVNLNYDIDTEKDQLETPENTPEKATEKPKEDKEDKEVSIGFTEIMSNIAKWVNNNKASIFWTILGLALLSMFAYHHRRKWLAKVLIPVNRMRKNDWDTFEKMYHQLLKQLDGYGMAREQGQTLSAYAKYVDAGFGETHMRILTAAYEKGLYGNNRDGIDYISMRESWENLINQLSG</sequence>
<organism evidence="4 5">
    <name type="scientific">Psychrobacillus psychrodurans</name>
    <dbReference type="NCBI Taxonomy" id="126157"/>
    <lineage>
        <taxon>Bacteria</taxon>
        <taxon>Bacillati</taxon>
        <taxon>Bacillota</taxon>
        <taxon>Bacilli</taxon>
        <taxon>Bacillales</taxon>
        <taxon>Bacillaceae</taxon>
        <taxon>Psychrobacillus</taxon>
    </lineage>
</organism>
<proteinExistence type="predicted"/>
<feature type="transmembrane region" description="Helical" evidence="2">
    <location>
        <begin position="36"/>
        <end position="54"/>
    </location>
</feature>
<dbReference type="Pfam" id="PF01841">
    <property type="entry name" value="Transglut_core"/>
    <property type="match status" value="1"/>
</dbReference>
<feature type="transmembrane region" description="Helical" evidence="2">
    <location>
        <begin position="114"/>
        <end position="133"/>
    </location>
</feature>
<dbReference type="RefSeq" id="WP_269922509.1">
    <property type="nucleotide sequence ID" value="NZ_JAMKBI010000009.1"/>
</dbReference>
<reference evidence="4" key="1">
    <citation type="submission" date="2022-05" db="EMBL/GenBank/DDBJ databases">
        <authorList>
            <person name="Colautti A."/>
            <person name="Iacumin L."/>
        </authorList>
    </citation>
    <scope>NUCLEOTIDE SEQUENCE</scope>
    <source>
        <strain evidence="4">DSM 30747</strain>
    </source>
</reference>
<keyword evidence="5" id="KW-1185">Reference proteome</keyword>
<dbReference type="AlphaFoldDB" id="A0A9X3LAC6"/>
<dbReference type="InterPro" id="IPR052901">
    <property type="entry name" value="Bact_TGase-like"/>
</dbReference>
<feature type="domain" description="Transglutaminase-like" evidence="3">
    <location>
        <begin position="479"/>
        <end position="553"/>
    </location>
</feature>
<feature type="region of interest" description="Disordered" evidence="1">
    <location>
        <begin position="568"/>
        <end position="593"/>
    </location>
</feature>
<keyword evidence="2" id="KW-1133">Transmembrane helix</keyword>
<evidence type="ECO:0000313" key="5">
    <source>
        <dbReference type="Proteomes" id="UP001152172"/>
    </source>
</evidence>
<feature type="transmembrane region" description="Helical" evidence="2">
    <location>
        <begin position="195"/>
        <end position="219"/>
    </location>
</feature>
<feature type="transmembrane region" description="Helical" evidence="2">
    <location>
        <begin position="166"/>
        <end position="183"/>
    </location>
</feature>
<gene>
    <name evidence="4" type="ORF">M9R61_13465</name>
</gene>
<evidence type="ECO:0000256" key="2">
    <source>
        <dbReference type="SAM" id="Phobius"/>
    </source>
</evidence>
<comment type="caution">
    <text evidence="4">The sequence shown here is derived from an EMBL/GenBank/DDBJ whole genome shotgun (WGS) entry which is preliminary data.</text>
</comment>
<feature type="transmembrane region" description="Helical" evidence="2">
    <location>
        <begin position="140"/>
        <end position="160"/>
    </location>
</feature>
<dbReference type="SUPFAM" id="SSF54001">
    <property type="entry name" value="Cysteine proteinases"/>
    <property type="match status" value="1"/>
</dbReference>
<name>A0A9X3LAC6_9BACI</name>
<evidence type="ECO:0000259" key="3">
    <source>
        <dbReference type="SMART" id="SM00460"/>
    </source>
</evidence>
<protein>
    <submittedName>
        <fullName evidence="4">TransglutaminaseTgpA domain-containing protein</fullName>
    </submittedName>
</protein>
<accession>A0A9X3LAC6</accession>
<dbReference type="Proteomes" id="UP001152172">
    <property type="component" value="Unassembled WGS sequence"/>
</dbReference>
<dbReference type="EMBL" id="JAMKBI010000009">
    <property type="protein sequence ID" value="MCZ8534320.1"/>
    <property type="molecule type" value="Genomic_DNA"/>
</dbReference>
<dbReference type="Gene3D" id="3.10.620.30">
    <property type="match status" value="1"/>
</dbReference>
<evidence type="ECO:0000256" key="1">
    <source>
        <dbReference type="SAM" id="MobiDB-lite"/>
    </source>
</evidence>